<keyword evidence="5" id="KW-0808">Transferase</keyword>
<reference evidence="5 6" key="1">
    <citation type="submission" date="2024-09" db="EMBL/GenBank/DDBJ databases">
        <authorList>
            <person name="Sun Q."/>
            <person name="Mori K."/>
        </authorList>
    </citation>
    <scope>NUCLEOTIDE SEQUENCE [LARGE SCALE GENOMIC DNA]</scope>
    <source>
        <strain evidence="5 6">ATCC 51285</strain>
    </source>
</reference>
<gene>
    <name evidence="5" type="ORF">ACFFLH_15965</name>
</gene>
<evidence type="ECO:0000313" key="5">
    <source>
        <dbReference type="EMBL" id="MFB9887911.1"/>
    </source>
</evidence>
<keyword evidence="3 4" id="KW-0663">Pyridoxal phosphate</keyword>
<organism evidence="5 6">
    <name type="scientific">Balneatrix alpica</name>
    <dbReference type="NCBI Taxonomy" id="75684"/>
    <lineage>
        <taxon>Bacteria</taxon>
        <taxon>Pseudomonadati</taxon>
        <taxon>Pseudomonadota</taxon>
        <taxon>Gammaproteobacteria</taxon>
        <taxon>Oceanospirillales</taxon>
        <taxon>Balneatrichaceae</taxon>
        <taxon>Balneatrix</taxon>
    </lineage>
</organism>
<evidence type="ECO:0000313" key="6">
    <source>
        <dbReference type="Proteomes" id="UP001589628"/>
    </source>
</evidence>
<dbReference type="InterPro" id="IPR015422">
    <property type="entry name" value="PyrdxlP-dep_Trfase_small"/>
</dbReference>
<name>A0ABV5ZIC7_9GAMM</name>
<evidence type="ECO:0000256" key="2">
    <source>
        <dbReference type="ARBA" id="ARBA00008954"/>
    </source>
</evidence>
<dbReference type="RefSeq" id="WP_027312892.1">
    <property type="nucleotide sequence ID" value="NZ_JBHLZN010000007.1"/>
</dbReference>
<keyword evidence="5" id="KW-0032">Aminotransferase</keyword>
<dbReference type="PANTHER" id="PTHR43094">
    <property type="entry name" value="AMINOTRANSFERASE"/>
    <property type="match status" value="1"/>
</dbReference>
<dbReference type="Gene3D" id="3.90.1150.10">
    <property type="entry name" value="Aspartate Aminotransferase, domain 1"/>
    <property type="match status" value="1"/>
</dbReference>
<keyword evidence="6" id="KW-1185">Reference proteome</keyword>
<dbReference type="GO" id="GO:0008483">
    <property type="term" value="F:transaminase activity"/>
    <property type="evidence" value="ECO:0007669"/>
    <property type="project" value="UniProtKB-KW"/>
</dbReference>
<dbReference type="InterPro" id="IPR049704">
    <property type="entry name" value="Aminotrans_3_PPA_site"/>
</dbReference>
<dbReference type="SUPFAM" id="SSF53383">
    <property type="entry name" value="PLP-dependent transferases"/>
    <property type="match status" value="1"/>
</dbReference>
<evidence type="ECO:0000256" key="4">
    <source>
        <dbReference type="RuleBase" id="RU003560"/>
    </source>
</evidence>
<comment type="caution">
    <text evidence="5">The sequence shown here is derived from an EMBL/GenBank/DDBJ whole genome shotgun (WGS) entry which is preliminary data.</text>
</comment>
<dbReference type="PIRSF" id="PIRSF000521">
    <property type="entry name" value="Transaminase_4ab_Lys_Orn"/>
    <property type="match status" value="1"/>
</dbReference>
<comment type="cofactor">
    <cofactor evidence="1">
        <name>pyridoxal 5'-phosphate</name>
        <dbReference type="ChEBI" id="CHEBI:597326"/>
    </cofactor>
</comment>
<dbReference type="InterPro" id="IPR015424">
    <property type="entry name" value="PyrdxlP-dep_Trfase"/>
</dbReference>
<protein>
    <submittedName>
        <fullName evidence="5">Aspartate aminotransferase family protein</fullName>
    </submittedName>
</protein>
<dbReference type="Pfam" id="PF00202">
    <property type="entry name" value="Aminotran_3"/>
    <property type="match status" value="1"/>
</dbReference>
<accession>A0ABV5ZIC7</accession>
<dbReference type="CDD" id="cd00610">
    <property type="entry name" value="OAT_like"/>
    <property type="match status" value="1"/>
</dbReference>
<dbReference type="Gene3D" id="3.40.640.10">
    <property type="entry name" value="Type I PLP-dependent aspartate aminotransferase-like (Major domain)"/>
    <property type="match status" value="1"/>
</dbReference>
<proteinExistence type="inferred from homology"/>
<dbReference type="InterPro" id="IPR015421">
    <property type="entry name" value="PyrdxlP-dep_Trfase_major"/>
</dbReference>
<evidence type="ECO:0000256" key="1">
    <source>
        <dbReference type="ARBA" id="ARBA00001933"/>
    </source>
</evidence>
<dbReference type="EMBL" id="JBHLZN010000007">
    <property type="protein sequence ID" value="MFB9887911.1"/>
    <property type="molecule type" value="Genomic_DNA"/>
</dbReference>
<evidence type="ECO:0000256" key="3">
    <source>
        <dbReference type="ARBA" id="ARBA00022898"/>
    </source>
</evidence>
<sequence length="455" mass="50346">MTITRSKQEWQALDGQHHLHPFTDFKEMAEKGSRIITRAEGAYLWDADGNKILDGMAGLWCMNIGYGRKEIADVAYKQMLELPYYNNFFQTAHPPAIELSKALAEVAPAGFEHVFFTGSGSEANDTVIRMVWRYWQLLDQPQRRVIISRKNGYHGSTLGGASLSGMKVVHEQMGKLVPDIVHINQPYWFGEGADMSPEEFGLARARELRAKIEEIGADQVAAFIAEPIQGAGGVIIPPESYWPEIQKICDEYGILLIADEVISGFGRTGKWFGSDYYGIKPDLIPVAKGITSGYVPLGGVLVGERVGKVLCADGGEFYHGFTYSGHPVACAVALENLRILKEEKLIERIDTDLGPYFKEKLGSLQAHPIVGEVRTLGMFGAIEMVADKTSRQRFPSERHAGLVCREHCFNNGLVMRGVGDTMIIAPPFILSHAQVDELVEKAWRCLDLTAASLKA</sequence>
<dbReference type="PANTHER" id="PTHR43094:SF1">
    <property type="entry name" value="AMINOTRANSFERASE CLASS-III"/>
    <property type="match status" value="1"/>
</dbReference>
<dbReference type="PROSITE" id="PS00600">
    <property type="entry name" value="AA_TRANSFER_CLASS_3"/>
    <property type="match status" value="1"/>
</dbReference>
<comment type="similarity">
    <text evidence="2 4">Belongs to the class-III pyridoxal-phosphate-dependent aminotransferase family.</text>
</comment>
<dbReference type="Proteomes" id="UP001589628">
    <property type="component" value="Unassembled WGS sequence"/>
</dbReference>
<dbReference type="NCBIfam" id="NF005682">
    <property type="entry name" value="PRK07480.1"/>
    <property type="match status" value="1"/>
</dbReference>
<dbReference type="InterPro" id="IPR005814">
    <property type="entry name" value="Aminotrans_3"/>
</dbReference>